<sequence>MKKNTNLRIIAYTSDNGFISESAKQNVRKVTEQLGVNLFLEKSGYLEKCFSHHFESWMSNPTTPMIGMLCTGCRLGIDNGLVDFARKKKIPVIVTGGTPFEGNRYKQNLFKNDPNNSGMSSFFLGYLSQIKKNPRYLTNLSAAEIQFREFLVHYLGKNNAKNILFVYPFGTYVHWKEEEVVSTIKNELGWEQDSKSKSTWRSDCDIALLKLYLYKKALGFNDKDDGLSCLIHDGQITRLEALQRLKSEGDVPDSVIYQVVEDFGFSVEKFKAAVKKLEKRYA</sequence>
<dbReference type="Proteomes" id="UP000034733">
    <property type="component" value="Unassembled WGS sequence"/>
</dbReference>
<protein>
    <submittedName>
        <fullName evidence="3">Uncharacterized protein</fullName>
    </submittedName>
</protein>
<gene>
    <name evidence="2" type="ORF">DU44_14470</name>
    <name evidence="3" type="ORF">DU48_14475</name>
    <name evidence="1" type="ORF">DU52_02070</name>
    <name evidence="4" type="ORF">DU65_15110</name>
</gene>
<dbReference type="EMBL" id="JJQA01000045">
    <property type="protein sequence ID" value="KKH18147.1"/>
    <property type="molecule type" value="Genomic_DNA"/>
</dbReference>
<proteinExistence type="predicted"/>
<name>A0A0F8LYJ8_METMZ</name>
<dbReference type="Proteomes" id="UP000034064">
    <property type="component" value="Unassembled WGS sequence"/>
</dbReference>
<evidence type="ECO:0000313" key="8">
    <source>
        <dbReference type="Proteomes" id="UP000034733"/>
    </source>
</evidence>
<comment type="caution">
    <text evidence="3">The sequence shown here is derived from an EMBL/GenBank/DDBJ whole genome shotgun (WGS) entry which is preliminary data.</text>
</comment>
<dbReference type="Proteomes" id="UP000034399">
    <property type="component" value="Unassembled WGS sequence"/>
</dbReference>
<dbReference type="Proteomes" id="UP000033987">
    <property type="component" value="Unassembled WGS sequence"/>
</dbReference>
<dbReference type="EMBL" id="JJQC01000078">
    <property type="protein sequence ID" value="KKH21564.1"/>
    <property type="molecule type" value="Genomic_DNA"/>
</dbReference>
<evidence type="ECO:0000313" key="7">
    <source>
        <dbReference type="Proteomes" id="UP000034399"/>
    </source>
</evidence>
<evidence type="ECO:0000313" key="4">
    <source>
        <dbReference type="EMBL" id="KKH21564.1"/>
    </source>
</evidence>
<evidence type="ECO:0000313" key="1">
    <source>
        <dbReference type="EMBL" id="KKG37668.1"/>
    </source>
</evidence>
<evidence type="ECO:0000313" key="2">
    <source>
        <dbReference type="EMBL" id="KKH18147.1"/>
    </source>
</evidence>
<dbReference type="SUPFAM" id="SSF52402">
    <property type="entry name" value="Adenine nucleotide alpha hydrolases-like"/>
    <property type="match status" value="1"/>
</dbReference>
<organism evidence="3 8">
    <name type="scientific">Methanosarcina mazei</name>
    <name type="common">Methanosarcina frisia</name>
    <dbReference type="NCBI Taxonomy" id="2209"/>
    <lineage>
        <taxon>Archaea</taxon>
        <taxon>Methanobacteriati</taxon>
        <taxon>Methanobacteriota</taxon>
        <taxon>Stenosarchaea group</taxon>
        <taxon>Methanomicrobia</taxon>
        <taxon>Methanosarcinales</taxon>
        <taxon>Methanosarcinaceae</taxon>
        <taxon>Methanosarcina</taxon>
    </lineage>
</organism>
<reference evidence="5 6" key="1">
    <citation type="journal article" date="2015" name="ISME J.">
        <title>Genomic and phenotypic differentiation among Methanosarcina mazei populations from Columbia River sediment.</title>
        <authorList>
            <person name="Youngblut N.D."/>
            <person name="Wirth J.S."/>
            <person name="Henriksen J.R."/>
            <person name="Smith M."/>
            <person name="Simon H."/>
            <person name="Metcalf W.W."/>
            <person name="Whitaker R.J."/>
        </authorList>
    </citation>
    <scope>NUCLEOTIDE SEQUENCE [LARGE SCALE GENOMIC DNA]</scope>
    <source>
        <strain evidence="2 6">1.F.A.1A.3</strain>
        <strain evidence="3 8">1.F.A.1B.3</strain>
        <strain evidence="4 5">1.F.A.1B.4</strain>
        <strain evidence="1 7">3.F.A.1A.1</strain>
    </source>
</reference>
<dbReference type="EMBL" id="JJPA01000022">
    <property type="protein sequence ID" value="KKG37668.1"/>
    <property type="molecule type" value="Genomic_DNA"/>
</dbReference>
<accession>A0A0F8LYJ8</accession>
<evidence type="ECO:0000313" key="6">
    <source>
        <dbReference type="Proteomes" id="UP000034064"/>
    </source>
</evidence>
<evidence type="ECO:0000313" key="3">
    <source>
        <dbReference type="EMBL" id="KKH21345.1"/>
    </source>
</evidence>
<dbReference type="PATRIC" id="fig|2209.48.peg.3104"/>
<evidence type="ECO:0000313" key="5">
    <source>
        <dbReference type="Proteomes" id="UP000033987"/>
    </source>
</evidence>
<dbReference type="EMBL" id="JJQB01000050">
    <property type="protein sequence ID" value="KKH21345.1"/>
    <property type="molecule type" value="Genomic_DNA"/>
</dbReference>
<dbReference type="AlphaFoldDB" id="A0A0F8LYJ8"/>